<organism evidence="3 4">
    <name type="scientific">Meyerozyma guilliermondii (strain ATCC 6260 / CBS 566 / DSM 6381 / JCM 1539 / NBRC 10279 / NRRL Y-324)</name>
    <name type="common">Yeast</name>
    <name type="synonym">Candida guilliermondii</name>
    <dbReference type="NCBI Taxonomy" id="294746"/>
    <lineage>
        <taxon>Eukaryota</taxon>
        <taxon>Fungi</taxon>
        <taxon>Dikarya</taxon>
        <taxon>Ascomycota</taxon>
        <taxon>Saccharomycotina</taxon>
        <taxon>Pichiomycetes</taxon>
        <taxon>Debaryomycetaceae</taxon>
        <taxon>Meyerozyma</taxon>
    </lineage>
</organism>
<dbReference type="InterPro" id="IPR050730">
    <property type="entry name" value="UBX_domain-protein"/>
</dbReference>
<name>A5DQC6_PICGU</name>
<dbReference type="HOGENOM" id="CLU_413380_0_0_1"/>
<dbReference type="eggNOG" id="KOG1363">
    <property type="taxonomic scope" value="Eukaryota"/>
</dbReference>
<keyword evidence="1" id="KW-0175">Coiled coil</keyword>
<dbReference type="RefSeq" id="XP_001482457.2">
    <property type="nucleotide sequence ID" value="XM_001482407.1"/>
</dbReference>
<dbReference type="EMBL" id="CH408161">
    <property type="protein sequence ID" value="EDK41379.2"/>
    <property type="molecule type" value="Genomic_DNA"/>
</dbReference>
<proteinExistence type="predicted"/>
<dbReference type="Pfam" id="PF00789">
    <property type="entry name" value="UBX"/>
    <property type="match status" value="1"/>
</dbReference>
<dbReference type="SUPFAM" id="SSF54236">
    <property type="entry name" value="Ubiquitin-like"/>
    <property type="match status" value="1"/>
</dbReference>
<accession>A5DQC6</accession>
<dbReference type="OrthoDB" id="1026733at2759"/>
<dbReference type="CDD" id="cd01767">
    <property type="entry name" value="UBX"/>
    <property type="match status" value="1"/>
</dbReference>
<evidence type="ECO:0000259" key="2">
    <source>
        <dbReference type="PROSITE" id="PS50033"/>
    </source>
</evidence>
<gene>
    <name evidence="3" type="ORF">PGUG_05477</name>
</gene>
<sequence>MDLTPEQQDLVTQFVSISGAEDDRQKVVSLLTVNNWDLNNALSSYFDHGFDVIDRISSSANSGSQDAAVSASGPEILQDPAESHLSHRRTSSSAGPELVNLQSQMFLESFRPKLPKAPRISNHWQLELGIHSSLSEKSSHNPDRRPAVNSWWLVLLLVPRTLLSFLVSIFKFLFVGSSSHFIGRFPSQFDYAKYSENFDFKESIDNKTSEVSPEVVDLSQFNIKSSDFNSVLQSAQTGYSWLLVILVDNRSESQEFCRRLFSSPEFAQLLNKTSGTFKDNQIFVNNVEESPEAYEVGKTYKAKRLPFLCLAANVSNDPSVMASMSTLYKSNVAPDFLSPESINSTIKKLTENLEKLMESYDPQLIAQRFDQQEIEFARQLKKQQDDAYIQSLEKDRLKKMEKDHQQQMEKTMKEMAQKRETFLMSLIRENWFHGVCEGENKVKIAIKLPNGKRLIETVSKTVTLQQLYLYVETRLYEEDKEINSENEKEISLDNEKEINSDPISHNEYFATFPFKFDLIQPYPKKVLDVTGETLGDIPELRSGANLLVEYQEVGDSDASDDASDDDHR</sequence>
<keyword evidence="4" id="KW-1185">Reference proteome</keyword>
<dbReference type="VEuPathDB" id="FungiDB:PGUG_05477"/>
<dbReference type="Pfam" id="PF14555">
    <property type="entry name" value="UBA_4"/>
    <property type="match status" value="1"/>
</dbReference>
<dbReference type="SUPFAM" id="SSF46934">
    <property type="entry name" value="UBA-like"/>
    <property type="match status" value="1"/>
</dbReference>
<dbReference type="PANTHER" id="PTHR23322">
    <property type="entry name" value="FAS-ASSOCIATED PROTEIN"/>
    <property type="match status" value="1"/>
</dbReference>
<dbReference type="InterPro" id="IPR029071">
    <property type="entry name" value="Ubiquitin-like_domsf"/>
</dbReference>
<evidence type="ECO:0000313" key="4">
    <source>
        <dbReference type="Proteomes" id="UP000001997"/>
    </source>
</evidence>
<dbReference type="InterPro" id="IPR001012">
    <property type="entry name" value="UBX_dom"/>
</dbReference>
<dbReference type="GeneID" id="5124461"/>
<dbReference type="STRING" id="294746.A5DQC6"/>
<dbReference type="CDD" id="cd14348">
    <property type="entry name" value="UBA_p47"/>
    <property type="match status" value="1"/>
</dbReference>
<protein>
    <recommendedName>
        <fullName evidence="2">UBX domain-containing protein</fullName>
    </recommendedName>
</protein>
<dbReference type="PANTHER" id="PTHR23322:SF1">
    <property type="entry name" value="FAS-ASSOCIATED FACTOR 2"/>
    <property type="match status" value="1"/>
</dbReference>
<dbReference type="GO" id="GO:0005783">
    <property type="term" value="C:endoplasmic reticulum"/>
    <property type="evidence" value="ECO:0007669"/>
    <property type="project" value="TreeGrafter"/>
</dbReference>
<dbReference type="GO" id="GO:0036503">
    <property type="term" value="P:ERAD pathway"/>
    <property type="evidence" value="ECO:0007669"/>
    <property type="project" value="TreeGrafter"/>
</dbReference>
<feature type="domain" description="UBX" evidence="2">
    <location>
        <begin position="437"/>
        <end position="525"/>
    </location>
</feature>
<evidence type="ECO:0000256" key="1">
    <source>
        <dbReference type="SAM" id="Coils"/>
    </source>
</evidence>
<dbReference type="Gene3D" id="3.40.30.10">
    <property type="entry name" value="Glutaredoxin"/>
    <property type="match status" value="1"/>
</dbReference>
<evidence type="ECO:0000313" key="3">
    <source>
        <dbReference type="EMBL" id="EDK41379.2"/>
    </source>
</evidence>
<dbReference type="AlphaFoldDB" id="A5DQC6"/>
<feature type="coiled-coil region" evidence="1">
    <location>
        <begin position="394"/>
        <end position="421"/>
    </location>
</feature>
<reference evidence="3 4" key="1">
    <citation type="journal article" date="2009" name="Nature">
        <title>Evolution of pathogenicity and sexual reproduction in eight Candida genomes.</title>
        <authorList>
            <person name="Butler G."/>
            <person name="Rasmussen M.D."/>
            <person name="Lin M.F."/>
            <person name="Santos M.A."/>
            <person name="Sakthikumar S."/>
            <person name="Munro C.A."/>
            <person name="Rheinbay E."/>
            <person name="Grabherr M."/>
            <person name="Forche A."/>
            <person name="Reedy J.L."/>
            <person name="Agrafioti I."/>
            <person name="Arnaud M.B."/>
            <person name="Bates S."/>
            <person name="Brown A.J."/>
            <person name="Brunke S."/>
            <person name="Costanzo M.C."/>
            <person name="Fitzpatrick D.A."/>
            <person name="de Groot P.W."/>
            <person name="Harris D."/>
            <person name="Hoyer L.L."/>
            <person name="Hube B."/>
            <person name="Klis F.M."/>
            <person name="Kodira C."/>
            <person name="Lennard N."/>
            <person name="Logue M.E."/>
            <person name="Martin R."/>
            <person name="Neiman A.M."/>
            <person name="Nikolaou E."/>
            <person name="Quail M.A."/>
            <person name="Quinn J."/>
            <person name="Santos M.C."/>
            <person name="Schmitzberger F.F."/>
            <person name="Sherlock G."/>
            <person name="Shah P."/>
            <person name="Silverstein K.A."/>
            <person name="Skrzypek M.S."/>
            <person name="Soll D."/>
            <person name="Staggs R."/>
            <person name="Stansfield I."/>
            <person name="Stumpf M.P."/>
            <person name="Sudbery P.E."/>
            <person name="Srikantha T."/>
            <person name="Zeng Q."/>
            <person name="Berman J."/>
            <person name="Berriman M."/>
            <person name="Heitman J."/>
            <person name="Gow N.A."/>
            <person name="Lorenz M.C."/>
            <person name="Birren B.W."/>
            <person name="Kellis M."/>
            <person name="Cuomo C.A."/>
        </authorList>
    </citation>
    <scope>NUCLEOTIDE SEQUENCE [LARGE SCALE GENOMIC DNA]</scope>
    <source>
        <strain evidence="4">ATCC 6260 / CBS 566 / DSM 6381 / JCM 1539 / NBRC 10279 / NRRL Y-324</strain>
    </source>
</reference>
<dbReference type="FunCoup" id="A5DQC6">
    <property type="interactions" value="137"/>
</dbReference>
<dbReference type="GO" id="GO:0043130">
    <property type="term" value="F:ubiquitin binding"/>
    <property type="evidence" value="ECO:0007669"/>
    <property type="project" value="TreeGrafter"/>
</dbReference>
<dbReference type="KEGG" id="pgu:PGUG_05477"/>
<dbReference type="Gene3D" id="3.10.20.90">
    <property type="entry name" value="Phosphatidylinositol 3-kinase Catalytic Subunit, Chain A, domain 1"/>
    <property type="match status" value="1"/>
</dbReference>
<dbReference type="Gene3D" id="1.10.8.10">
    <property type="entry name" value="DNA helicase RuvA subunit, C-terminal domain"/>
    <property type="match status" value="1"/>
</dbReference>
<dbReference type="InParanoid" id="A5DQC6"/>
<dbReference type="Proteomes" id="UP000001997">
    <property type="component" value="Unassembled WGS sequence"/>
</dbReference>
<dbReference type="PROSITE" id="PS50033">
    <property type="entry name" value="UBX"/>
    <property type="match status" value="1"/>
</dbReference>
<dbReference type="InterPro" id="IPR009060">
    <property type="entry name" value="UBA-like_sf"/>
</dbReference>
<dbReference type="OMA" id="FYMFIEL"/>